<evidence type="ECO:0000313" key="21">
    <source>
        <dbReference type="Proteomes" id="UP000717585"/>
    </source>
</evidence>
<keyword evidence="21" id="KW-1185">Reference proteome</keyword>
<dbReference type="Pfam" id="PF00752">
    <property type="entry name" value="XPG_N"/>
    <property type="match status" value="1"/>
</dbReference>
<feature type="domain" description="XPG N-terminal" evidence="19">
    <location>
        <begin position="1"/>
        <end position="104"/>
    </location>
</feature>
<dbReference type="FunFam" id="1.10.150.20:FF:000009">
    <property type="entry name" value="Flap endonuclease 1"/>
    <property type="match status" value="1"/>
</dbReference>
<keyword evidence="12 16" id="KW-0539">Nucleus</keyword>
<dbReference type="PANTHER" id="PTHR11081:SF9">
    <property type="entry name" value="FLAP ENDONUCLEASE 1"/>
    <property type="match status" value="1"/>
</dbReference>
<sequence>MGIRNLKTIIPEECVKKRQFSEFFGLWVAIDASMLLYQSLIGLGRGTDAFTDGSNNSTAHLVGLFYRSIRLLELGIKPVFVFDGTPPDMKAGELEKRQERKEAAEQLLQESIDAGDAEAAAKAAKRTIRLTTEQMDDAKTLLRHMGIPVVEAKGEAEAQCAQMCKDGLVSAVATEDMDALTFGCPRMLRHFLSAGRNKNVPIREYRVDSVLDAMELTMDQFVDVCILCGCDYTETIPGIGPKKALDGIREALCIEDMLLNLTDRQLAQFQPELFQYKEARRLFMTPDVTPSDKIKPLTLGKPKRTEVIKFLCDEKQFDRERVLSGLKKLQASKSKTGQTRLDCFFKASPSPKSIKTPLPTQKGSPKRAGKGTPTKRRPG</sequence>
<keyword evidence="9 16" id="KW-0460">Magnesium</keyword>
<evidence type="ECO:0000256" key="12">
    <source>
        <dbReference type="ARBA" id="ARBA00023242"/>
    </source>
</evidence>
<evidence type="ECO:0000256" key="6">
    <source>
        <dbReference type="ARBA" id="ARBA00022763"/>
    </source>
</evidence>
<evidence type="ECO:0000256" key="9">
    <source>
        <dbReference type="ARBA" id="ARBA00022842"/>
    </source>
</evidence>
<keyword evidence="3 16" id="KW-0540">Nuclease</keyword>
<dbReference type="InterPro" id="IPR019974">
    <property type="entry name" value="XPG_CS"/>
</dbReference>
<evidence type="ECO:0000256" key="7">
    <source>
        <dbReference type="ARBA" id="ARBA00022801"/>
    </source>
</evidence>
<evidence type="ECO:0000256" key="16">
    <source>
        <dbReference type="HAMAP-Rule" id="MF_03140"/>
    </source>
</evidence>
<comment type="cofactor">
    <cofactor evidence="16">
        <name>Mg(2+)</name>
        <dbReference type="ChEBI" id="CHEBI:18420"/>
    </cofactor>
    <text evidence="16">Binds 2 magnesium ions per subunit. They probably participate in the reaction catalyzed by the enzyme. May bind an additional third magnesium ion after substrate binding.</text>
</comment>
<proteinExistence type="inferred from homology"/>
<evidence type="ECO:0000256" key="11">
    <source>
        <dbReference type="ARBA" id="ARBA00023204"/>
    </source>
</evidence>
<dbReference type="CDD" id="cd09907">
    <property type="entry name" value="H3TH_FEN1-Euk"/>
    <property type="match status" value="1"/>
</dbReference>
<dbReference type="PANTHER" id="PTHR11081">
    <property type="entry name" value="FLAP ENDONUCLEASE FAMILY MEMBER"/>
    <property type="match status" value="1"/>
</dbReference>
<dbReference type="EC" id="3.1.-.-" evidence="16"/>
<evidence type="ECO:0000256" key="1">
    <source>
        <dbReference type="ARBA" id="ARBA00022553"/>
    </source>
</evidence>
<comment type="caution">
    <text evidence="20">The sequence shown here is derived from an EMBL/GenBank/DDBJ whole genome shotgun (WGS) entry which is preliminary data.</text>
</comment>
<dbReference type="GO" id="GO:0003677">
    <property type="term" value="F:DNA binding"/>
    <property type="evidence" value="ECO:0007669"/>
    <property type="project" value="UniProtKB-UniRule"/>
</dbReference>
<comment type="subcellular location">
    <subcellularLocation>
        <location evidence="16">Nucleus</location>
        <location evidence="16">Nucleolus</location>
    </subcellularLocation>
    <subcellularLocation>
        <location evidence="16">Nucleus</location>
        <location evidence="16">Nucleoplasm</location>
    </subcellularLocation>
    <subcellularLocation>
        <location evidence="16">Mitochondrion</location>
    </subcellularLocation>
    <text evidence="16">Resides mostly in the nucleoli and relocalizes to the nucleoplasm upon DNA damage.</text>
</comment>
<dbReference type="AlphaFoldDB" id="A0A8J6AY55"/>
<organism evidence="20 21">
    <name type="scientific">Carpediemonas membranifera</name>
    <dbReference type="NCBI Taxonomy" id="201153"/>
    <lineage>
        <taxon>Eukaryota</taxon>
        <taxon>Metamonada</taxon>
        <taxon>Carpediemonas-like organisms</taxon>
        <taxon>Carpediemonas</taxon>
    </lineage>
</organism>
<dbReference type="Proteomes" id="UP000717585">
    <property type="component" value="Unassembled WGS sequence"/>
</dbReference>
<dbReference type="EMBL" id="JAHDYR010000066">
    <property type="protein sequence ID" value="KAG9390124.1"/>
    <property type="molecule type" value="Genomic_DNA"/>
</dbReference>
<dbReference type="SMART" id="SM00484">
    <property type="entry name" value="XPGI"/>
    <property type="match status" value="1"/>
</dbReference>
<dbReference type="PROSITE" id="PS00841">
    <property type="entry name" value="XPG_1"/>
    <property type="match status" value="1"/>
</dbReference>
<dbReference type="InterPro" id="IPR006085">
    <property type="entry name" value="XPG_DNA_repair_N"/>
</dbReference>
<dbReference type="SMART" id="SM00485">
    <property type="entry name" value="XPGN"/>
    <property type="match status" value="1"/>
</dbReference>
<dbReference type="InterPro" id="IPR023426">
    <property type="entry name" value="Flap_endonuc"/>
</dbReference>
<dbReference type="InterPro" id="IPR006086">
    <property type="entry name" value="XPG-I_dom"/>
</dbReference>
<feature type="compositionally biased region" description="Basic residues" evidence="17">
    <location>
        <begin position="364"/>
        <end position="379"/>
    </location>
</feature>
<comment type="function">
    <text evidence="13 16">Structure-specific nuclease with 5'-flap endonuclease and 5'-3' exonuclease activities involved in DNA replication and repair. During DNA replication, cleaves the 5'-overhanging flap structure that is generated by displacement synthesis when DNA polymerase encounters the 5'-end of a downstream Okazaki fragment. It enters the flap from the 5'-end and then tracks to cleave the flap base, leaving a nick for ligation. Also involved in the long patch base excision repair (LP-BER) pathway, by cleaving within the apurinic/apyrimidinic (AP) site-terminated flap. Acts as a genome stabilization factor that prevents flaps from equilibrating into structures that lead to duplications and deletions. Also possesses 5'-3' exonuclease activity on nicked or gapped double-stranded DNA, and exhibits RNase H activity. Also involved in replication and repair of rDNA and in repairing mitochondrial DNA.</text>
</comment>
<dbReference type="GO" id="GO:0005654">
    <property type="term" value="C:nucleoplasm"/>
    <property type="evidence" value="ECO:0007669"/>
    <property type="project" value="UniProtKB-SubCell"/>
</dbReference>
<dbReference type="SUPFAM" id="SSF47807">
    <property type="entry name" value="5' to 3' exonuclease, C-terminal subdomain"/>
    <property type="match status" value="1"/>
</dbReference>
<dbReference type="GO" id="GO:0005739">
    <property type="term" value="C:mitochondrion"/>
    <property type="evidence" value="ECO:0007669"/>
    <property type="project" value="UniProtKB-SubCell"/>
</dbReference>
<keyword evidence="10 16" id="KW-0496">Mitochondrion</keyword>
<evidence type="ECO:0000256" key="14">
    <source>
        <dbReference type="ARBA" id="ARBA00034726"/>
    </source>
</evidence>
<protein>
    <recommendedName>
        <fullName evidence="16">Flap endonuclease 1</fullName>
        <shortName evidence="16">FEN-1</shortName>
        <ecNumber evidence="16">3.1.-.-</ecNumber>
    </recommendedName>
    <alternativeName>
        <fullName evidence="16">Flap structure-specific endonuclease 1</fullName>
    </alternativeName>
</protein>
<keyword evidence="7 16" id="KW-0378">Hydrolase</keyword>
<dbReference type="InterPro" id="IPR006084">
    <property type="entry name" value="XPG/Rad2"/>
</dbReference>
<evidence type="ECO:0000256" key="15">
    <source>
        <dbReference type="ARBA" id="ARBA00063178"/>
    </source>
</evidence>
<dbReference type="GO" id="GO:0017108">
    <property type="term" value="F:5'-flap endonuclease activity"/>
    <property type="evidence" value="ECO:0007669"/>
    <property type="project" value="UniProtKB-UniRule"/>
</dbReference>
<keyword evidence="1 16" id="KW-0597">Phosphoprotein</keyword>
<feature type="domain" description="XPG-I" evidence="18">
    <location>
        <begin position="143"/>
        <end position="216"/>
    </location>
</feature>
<feature type="region of interest" description="Disordered" evidence="17">
    <location>
        <begin position="345"/>
        <end position="379"/>
    </location>
</feature>
<dbReference type="InterPro" id="IPR029060">
    <property type="entry name" value="PIN-like_dom_sf"/>
</dbReference>
<evidence type="ECO:0000259" key="19">
    <source>
        <dbReference type="SMART" id="SM00485"/>
    </source>
</evidence>
<dbReference type="CDD" id="cd09867">
    <property type="entry name" value="PIN_FEN1"/>
    <property type="match status" value="1"/>
</dbReference>
<dbReference type="FunFam" id="3.40.50.1010:FF:000016">
    <property type="entry name" value="Flap endonuclease 1"/>
    <property type="match status" value="1"/>
</dbReference>
<dbReference type="HAMAP" id="MF_00614">
    <property type="entry name" value="Fen"/>
    <property type="match status" value="1"/>
</dbReference>
<feature type="compositionally biased region" description="Polar residues" evidence="17">
    <location>
        <begin position="350"/>
        <end position="363"/>
    </location>
</feature>
<dbReference type="Pfam" id="PF00867">
    <property type="entry name" value="XPG_I"/>
    <property type="match status" value="1"/>
</dbReference>
<dbReference type="PRINTS" id="PR00853">
    <property type="entry name" value="XPGRADSUPER"/>
</dbReference>
<evidence type="ECO:0000256" key="10">
    <source>
        <dbReference type="ARBA" id="ARBA00023128"/>
    </source>
</evidence>
<evidence type="ECO:0000256" key="13">
    <source>
        <dbReference type="ARBA" id="ARBA00029382"/>
    </source>
</evidence>
<evidence type="ECO:0000256" key="4">
    <source>
        <dbReference type="ARBA" id="ARBA00022723"/>
    </source>
</evidence>
<dbReference type="Gene3D" id="3.40.50.1010">
    <property type="entry name" value="5'-nuclease"/>
    <property type="match status" value="1"/>
</dbReference>
<dbReference type="SUPFAM" id="SSF88723">
    <property type="entry name" value="PIN domain-like"/>
    <property type="match status" value="1"/>
</dbReference>
<dbReference type="GO" id="GO:0000287">
    <property type="term" value="F:magnesium ion binding"/>
    <property type="evidence" value="ECO:0007669"/>
    <property type="project" value="UniProtKB-UniRule"/>
</dbReference>
<name>A0A8J6AY55_9EUKA</name>
<dbReference type="GO" id="GO:0006284">
    <property type="term" value="P:base-excision repair"/>
    <property type="evidence" value="ECO:0007669"/>
    <property type="project" value="UniProtKB-UniRule"/>
</dbReference>
<evidence type="ECO:0000259" key="18">
    <source>
        <dbReference type="SMART" id="SM00484"/>
    </source>
</evidence>
<evidence type="ECO:0000256" key="17">
    <source>
        <dbReference type="SAM" id="MobiDB-lite"/>
    </source>
</evidence>
<comment type="similarity">
    <text evidence="14 16">Belongs to the XPG/RAD2 endonuclease family. FEN1 subfamily.</text>
</comment>
<evidence type="ECO:0000256" key="8">
    <source>
        <dbReference type="ARBA" id="ARBA00022839"/>
    </source>
</evidence>
<dbReference type="GO" id="GO:0008409">
    <property type="term" value="F:5'-3' exonuclease activity"/>
    <property type="evidence" value="ECO:0007669"/>
    <property type="project" value="UniProtKB-UniRule"/>
</dbReference>
<keyword evidence="5 16" id="KW-0255">Endonuclease</keyword>
<evidence type="ECO:0000256" key="3">
    <source>
        <dbReference type="ARBA" id="ARBA00022722"/>
    </source>
</evidence>
<gene>
    <name evidence="20" type="ORF">J8273_8162</name>
</gene>
<keyword evidence="11 16" id="KW-0234">DNA repair</keyword>
<dbReference type="SMART" id="SM00279">
    <property type="entry name" value="HhH2"/>
    <property type="match status" value="1"/>
</dbReference>
<accession>A0A8J6AY55</accession>
<keyword evidence="8 16" id="KW-0269">Exonuclease</keyword>
<comment type="subunit">
    <text evidence="15">Interacts with PCNA1 and PCNA2. Three molecules of FEN1 bind to one PCNA trimer with each molecule binding to one PCNA monomer. PCNA stimulates the nuclease activity without altering cleavage specificity.</text>
</comment>
<evidence type="ECO:0000256" key="2">
    <source>
        <dbReference type="ARBA" id="ARBA00022705"/>
    </source>
</evidence>
<dbReference type="GO" id="GO:0005730">
    <property type="term" value="C:nucleolus"/>
    <property type="evidence" value="ECO:0007669"/>
    <property type="project" value="UniProtKB-SubCell"/>
</dbReference>
<evidence type="ECO:0000313" key="20">
    <source>
        <dbReference type="EMBL" id="KAG9390124.1"/>
    </source>
</evidence>
<evidence type="ECO:0000256" key="5">
    <source>
        <dbReference type="ARBA" id="ARBA00022759"/>
    </source>
</evidence>
<dbReference type="InterPro" id="IPR036279">
    <property type="entry name" value="5-3_exonuclease_C_sf"/>
</dbReference>
<dbReference type="GO" id="GO:0043137">
    <property type="term" value="P:DNA replication, removal of RNA primer"/>
    <property type="evidence" value="ECO:0007669"/>
    <property type="project" value="UniProtKB-UniRule"/>
</dbReference>
<reference evidence="20" key="1">
    <citation type="submission" date="2021-05" db="EMBL/GenBank/DDBJ databases">
        <title>A free-living protist that lacks canonical eukaryotic 1 DNA replication and segregation systems.</title>
        <authorList>
            <person name="Salas-Leiva D.E."/>
            <person name="Tromer E.C."/>
            <person name="Curtis B.A."/>
            <person name="Jerlstrom-Hultqvist J."/>
            <person name="Kolisko M."/>
            <person name="Yi Z."/>
            <person name="Salas-Leiva J.S."/>
            <person name="Gallot-Lavallee L."/>
            <person name="Kops G.J.P.L."/>
            <person name="Archibald J.M."/>
            <person name="Simpson A.G.B."/>
            <person name="Roger A.J."/>
        </authorList>
    </citation>
    <scope>NUCLEOTIDE SEQUENCE</scope>
    <source>
        <strain evidence="20">BICM</strain>
    </source>
</reference>
<keyword evidence="2 16" id="KW-0235">DNA replication</keyword>
<keyword evidence="4 16" id="KW-0479">Metal-binding</keyword>
<dbReference type="OrthoDB" id="1937206at2759"/>
<dbReference type="Gene3D" id="1.10.150.20">
    <property type="entry name" value="5' to 3' exonuclease, C-terminal subdomain"/>
    <property type="match status" value="1"/>
</dbReference>
<keyword evidence="6 16" id="KW-0227">DNA damage</keyword>
<dbReference type="InterPro" id="IPR008918">
    <property type="entry name" value="HhH2"/>
</dbReference>